<name>A0AAW2AC69_CULAL</name>
<comment type="caution">
    <text evidence="4">The sequence shown here is derived from an EMBL/GenBank/DDBJ whole genome shotgun (WGS) entry which is preliminary data.</text>
</comment>
<dbReference type="Pfam" id="PF12796">
    <property type="entry name" value="Ank_2"/>
    <property type="match status" value="1"/>
</dbReference>
<dbReference type="InterPro" id="IPR036770">
    <property type="entry name" value="Ankyrin_rpt-contain_sf"/>
</dbReference>
<dbReference type="SUPFAM" id="SSF48403">
    <property type="entry name" value="Ankyrin repeat"/>
    <property type="match status" value="1"/>
</dbReference>
<dbReference type="PANTHER" id="PTHR24171:SF9">
    <property type="entry name" value="ANKYRIN REPEAT DOMAIN-CONTAINING PROTEIN 39"/>
    <property type="match status" value="1"/>
</dbReference>
<gene>
    <name evidence="4" type="ORF">ABG768_026127</name>
</gene>
<evidence type="ECO:0008006" key="6">
    <source>
        <dbReference type="Google" id="ProtNLM"/>
    </source>
</evidence>
<sequence length="203" mass="22743">MHAGHLFTSRICYSVFELVCRMDSHGSQCTCSAHHSTPSVHQTLEEMDFERGIWSAAMDGDVERVRAFIKKGIDPNMRDQANYSALHYASRAGKQSVCELLLDCGACVNAQTRGGATPLHRAAYCGHYSVLQLLLDRGADPCLTDDDGSTPLHKAAEQRHFTVCELLANRFPALRVVKNKRSHTPFDLCPEKDRVWEFLRPPQ</sequence>
<dbReference type="Gene3D" id="1.25.40.20">
    <property type="entry name" value="Ankyrin repeat-containing domain"/>
    <property type="match status" value="2"/>
</dbReference>
<evidence type="ECO:0000313" key="4">
    <source>
        <dbReference type="EMBL" id="KAK9970162.1"/>
    </source>
</evidence>
<proteinExistence type="predicted"/>
<feature type="repeat" description="ANK" evidence="3">
    <location>
        <begin position="81"/>
        <end position="113"/>
    </location>
</feature>
<dbReference type="Pfam" id="PF00023">
    <property type="entry name" value="Ank"/>
    <property type="match status" value="1"/>
</dbReference>
<evidence type="ECO:0000256" key="3">
    <source>
        <dbReference type="PROSITE-ProRule" id="PRU00023"/>
    </source>
</evidence>
<dbReference type="AlphaFoldDB" id="A0AAW2AC69"/>
<evidence type="ECO:0000256" key="1">
    <source>
        <dbReference type="ARBA" id="ARBA00022737"/>
    </source>
</evidence>
<reference evidence="4 5" key="1">
    <citation type="submission" date="2024-05" db="EMBL/GenBank/DDBJ databases">
        <title>A high-quality chromosomal-level genome assembly of Topmouth culter (Culter alburnus).</title>
        <authorList>
            <person name="Zhao H."/>
        </authorList>
    </citation>
    <scope>NUCLEOTIDE SEQUENCE [LARGE SCALE GENOMIC DNA]</scope>
    <source>
        <strain evidence="4">CATC2023</strain>
        <tissue evidence="4">Muscle</tissue>
    </source>
</reference>
<dbReference type="GO" id="GO:0070531">
    <property type="term" value="C:BRCA1-A complex"/>
    <property type="evidence" value="ECO:0007669"/>
    <property type="project" value="TreeGrafter"/>
</dbReference>
<dbReference type="PROSITE" id="PS50297">
    <property type="entry name" value="ANK_REP_REGION"/>
    <property type="match status" value="2"/>
</dbReference>
<dbReference type="GO" id="GO:0004842">
    <property type="term" value="F:ubiquitin-protein transferase activity"/>
    <property type="evidence" value="ECO:0007669"/>
    <property type="project" value="TreeGrafter"/>
</dbReference>
<keyword evidence="1" id="KW-0677">Repeat</keyword>
<keyword evidence="2 3" id="KW-0040">ANK repeat</keyword>
<evidence type="ECO:0000313" key="5">
    <source>
        <dbReference type="Proteomes" id="UP001479290"/>
    </source>
</evidence>
<keyword evidence="5" id="KW-1185">Reference proteome</keyword>
<dbReference type="InterPro" id="IPR002110">
    <property type="entry name" value="Ankyrin_rpt"/>
</dbReference>
<dbReference type="PANTHER" id="PTHR24171">
    <property type="entry name" value="ANKYRIN REPEAT DOMAIN-CONTAINING PROTEIN 39-RELATED"/>
    <property type="match status" value="1"/>
</dbReference>
<accession>A0AAW2AC69</accession>
<dbReference type="PROSITE" id="PS50088">
    <property type="entry name" value="ANK_REPEAT"/>
    <property type="match status" value="2"/>
</dbReference>
<organism evidence="4 5">
    <name type="scientific">Culter alburnus</name>
    <name type="common">Topmouth culter</name>
    <dbReference type="NCBI Taxonomy" id="194366"/>
    <lineage>
        <taxon>Eukaryota</taxon>
        <taxon>Metazoa</taxon>
        <taxon>Chordata</taxon>
        <taxon>Craniata</taxon>
        <taxon>Vertebrata</taxon>
        <taxon>Euteleostomi</taxon>
        <taxon>Actinopterygii</taxon>
        <taxon>Neopterygii</taxon>
        <taxon>Teleostei</taxon>
        <taxon>Ostariophysi</taxon>
        <taxon>Cypriniformes</taxon>
        <taxon>Xenocyprididae</taxon>
        <taxon>Xenocypridinae</taxon>
        <taxon>Culter</taxon>
    </lineage>
</organism>
<dbReference type="GO" id="GO:0085020">
    <property type="term" value="P:protein K6-linked ubiquitination"/>
    <property type="evidence" value="ECO:0007669"/>
    <property type="project" value="TreeGrafter"/>
</dbReference>
<dbReference type="EMBL" id="JAWDJR010000008">
    <property type="protein sequence ID" value="KAK9970162.1"/>
    <property type="molecule type" value="Genomic_DNA"/>
</dbReference>
<evidence type="ECO:0000256" key="2">
    <source>
        <dbReference type="ARBA" id="ARBA00023043"/>
    </source>
</evidence>
<dbReference type="Proteomes" id="UP001479290">
    <property type="component" value="Unassembled WGS sequence"/>
</dbReference>
<protein>
    <recommendedName>
        <fullName evidence="6">Ankyrin repeat domain 39</fullName>
    </recommendedName>
</protein>
<feature type="repeat" description="ANK" evidence="3">
    <location>
        <begin position="114"/>
        <end position="146"/>
    </location>
</feature>
<dbReference type="GO" id="GO:0031436">
    <property type="term" value="C:BRCA1-BARD1 complex"/>
    <property type="evidence" value="ECO:0007669"/>
    <property type="project" value="TreeGrafter"/>
</dbReference>
<dbReference type="SMART" id="SM00248">
    <property type="entry name" value="ANK"/>
    <property type="match status" value="4"/>
</dbReference>